<keyword evidence="3" id="KW-0997">Cell inner membrane</keyword>
<keyword evidence="2" id="KW-1003">Cell membrane</keyword>
<evidence type="ECO:0000313" key="7">
    <source>
        <dbReference type="EMBL" id="MFD0917774.1"/>
    </source>
</evidence>
<organism evidence="7 8">
    <name type="scientific">Pseudahrensia aquimaris</name>
    <dbReference type="NCBI Taxonomy" id="744461"/>
    <lineage>
        <taxon>Bacteria</taxon>
        <taxon>Pseudomonadati</taxon>
        <taxon>Pseudomonadota</taxon>
        <taxon>Alphaproteobacteria</taxon>
        <taxon>Hyphomicrobiales</taxon>
        <taxon>Ahrensiaceae</taxon>
        <taxon>Pseudahrensia</taxon>
    </lineage>
</organism>
<evidence type="ECO:0000256" key="2">
    <source>
        <dbReference type="ARBA" id="ARBA00022475"/>
    </source>
</evidence>
<evidence type="ECO:0000313" key="8">
    <source>
        <dbReference type="Proteomes" id="UP001597101"/>
    </source>
</evidence>
<dbReference type="Proteomes" id="UP001597101">
    <property type="component" value="Unassembled WGS sequence"/>
</dbReference>
<evidence type="ECO:0000256" key="3">
    <source>
        <dbReference type="ARBA" id="ARBA00022519"/>
    </source>
</evidence>
<evidence type="ECO:0000256" key="1">
    <source>
        <dbReference type="ARBA" id="ARBA00004533"/>
    </source>
</evidence>
<protein>
    <submittedName>
        <fullName evidence="7">Lipid A biosynthesis lauroyl acyltransferase</fullName>
    </submittedName>
</protein>
<dbReference type="InterPro" id="IPR004960">
    <property type="entry name" value="LipA_acyltrans"/>
</dbReference>
<accession>A0ABW3FLN2</accession>
<evidence type="ECO:0000256" key="5">
    <source>
        <dbReference type="ARBA" id="ARBA00023136"/>
    </source>
</evidence>
<dbReference type="NCBIfam" id="NF005120">
    <property type="entry name" value="PRK06553.1"/>
    <property type="match status" value="1"/>
</dbReference>
<dbReference type="Pfam" id="PF03279">
    <property type="entry name" value="Lip_A_acyltrans"/>
    <property type="match status" value="1"/>
</dbReference>
<reference evidence="8" key="1">
    <citation type="journal article" date="2019" name="Int. J. Syst. Evol. Microbiol.">
        <title>The Global Catalogue of Microorganisms (GCM) 10K type strain sequencing project: providing services to taxonomists for standard genome sequencing and annotation.</title>
        <authorList>
            <consortium name="The Broad Institute Genomics Platform"/>
            <consortium name="The Broad Institute Genome Sequencing Center for Infectious Disease"/>
            <person name="Wu L."/>
            <person name="Ma J."/>
        </authorList>
    </citation>
    <scope>NUCLEOTIDE SEQUENCE [LARGE SCALE GENOMIC DNA]</scope>
    <source>
        <strain evidence="8">CCUG 60023</strain>
    </source>
</reference>
<keyword evidence="6 7" id="KW-0012">Acyltransferase</keyword>
<comment type="subcellular location">
    <subcellularLocation>
        <location evidence="1">Cell inner membrane</location>
    </subcellularLocation>
</comment>
<dbReference type="GO" id="GO:0016746">
    <property type="term" value="F:acyltransferase activity"/>
    <property type="evidence" value="ECO:0007669"/>
    <property type="project" value="UniProtKB-KW"/>
</dbReference>
<dbReference type="CDD" id="cd07984">
    <property type="entry name" value="LPLAT_LABLAT-like"/>
    <property type="match status" value="1"/>
</dbReference>
<keyword evidence="5" id="KW-0472">Membrane</keyword>
<keyword evidence="8" id="KW-1185">Reference proteome</keyword>
<dbReference type="PANTHER" id="PTHR30606">
    <property type="entry name" value="LIPID A BIOSYNTHESIS LAUROYL ACYLTRANSFERASE"/>
    <property type="match status" value="1"/>
</dbReference>
<gene>
    <name evidence="7" type="ORF">ACFQ14_15325</name>
</gene>
<evidence type="ECO:0000256" key="4">
    <source>
        <dbReference type="ARBA" id="ARBA00022679"/>
    </source>
</evidence>
<dbReference type="RefSeq" id="WP_377213626.1">
    <property type="nucleotide sequence ID" value="NZ_JBHTJV010000025.1"/>
</dbReference>
<keyword evidence="4" id="KW-0808">Transferase</keyword>
<name>A0ABW3FLN2_9HYPH</name>
<comment type="caution">
    <text evidence="7">The sequence shown here is derived from an EMBL/GenBank/DDBJ whole genome shotgun (WGS) entry which is preliminary data.</text>
</comment>
<dbReference type="PANTHER" id="PTHR30606:SF9">
    <property type="entry name" value="LIPID A BIOSYNTHESIS LAUROYLTRANSFERASE"/>
    <property type="match status" value="1"/>
</dbReference>
<proteinExistence type="predicted"/>
<evidence type="ECO:0000256" key="6">
    <source>
        <dbReference type="ARBA" id="ARBA00023315"/>
    </source>
</evidence>
<sequence length="320" mass="36169">MARLIRNPAVERIALKLKSAWDWTVAKLVGLFIHLVKKLPPEKSTDMAERAGRLLAPILPRTRMARENMAAAFPEKSPEEIAALTKEMWGYVARTMAEYVFLDDLFDYDHDNPDKGRVEIAGLENFLKVREGGKPVIIFTAHTGNWEILPVAASTYDLSVTALFRPPNNPYLAKRVLKARQTAKGYLVPSRAGAAWALADVLERGDAVGLLADQAFTRGPHIEFLGRKATANPIAAKLARQYDCDIYPARCVRLPQGRFRIELQNPIDPPKREDGSLDIIGTTKMINNVIEGWVRENPAQWLWLHDRWKIKGEEAAKWRR</sequence>
<dbReference type="EMBL" id="JBHTJV010000025">
    <property type="protein sequence ID" value="MFD0917774.1"/>
    <property type="molecule type" value="Genomic_DNA"/>
</dbReference>